<evidence type="ECO:0000313" key="2">
    <source>
        <dbReference type="EMBL" id="CAL1372629.1"/>
    </source>
</evidence>
<reference evidence="2 3" key="1">
    <citation type="submission" date="2024-04" db="EMBL/GenBank/DDBJ databases">
        <authorList>
            <person name="Fracassetti M."/>
        </authorList>
    </citation>
    <scope>NUCLEOTIDE SEQUENCE [LARGE SCALE GENOMIC DNA]</scope>
</reference>
<keyword evidence="3" id="KW-1185">Reference proteome</keyword>
<sequence>MLYACIVKFSPKIRYSVRVLTSKQQKLNAVAGTLTYHRSFLTASASTSPSPSPYALLTFLPRSPSSPASLLPLSALEMDRSSASSSRPSLPRFAAVEAAAVLDPTPPARERCRLGAAEEKEGGGSD</sequence>
<dbReference type="Proteomes" id="UP001497516">
    <property type="component" value="Chromosome 2"/>
</dbReference>
<dbReference type="EMBL" id="OZ034815">
    <property type="protein sequence ID" value="CAL1372629.1"/>
    <property type="molecule type" value="Genomic_DNA"/>
</dbReference>
<dbReference type="AlphaFoldDB" id="A0AAV2DFG7"/>
<protein>
    <submittedName>
        <fullName evidence="2">Uncharacterized protein</fullName>
    </submittedName>
</protein>
<proteinExistence type="predicted"/>
<evidence type="ECO:0000256" key="1">
    <source>
        <dbReference type="SAM" id="MobiDB-lite"/>
    </source>
</evidence>
<gene>
    <name evidence="2" type="ORF">LTRI10_LOCUS14619</name>
</gene>
<feature type="compositionally biased region" description="Basic and acidic residues" evidence="1">
    <location>
        <begin position="108"/>
        <end position="126"/>
    </location>
</feature>
<organism evidence="2 3">
    <name type="scientific">Linum trigynum</name>
    <dbReference type="NCBI Taxonomy" id="586398"/>
    <lineage>
        <taxon>Eukaryota</taxon>
        <taxon>Viridiplantae</taxon>
        <taxon>Streptophyta</taxon>
        <taxon>Embryophyta</taxon>
        <taxon>Tracheophyta</taxon>
        <taxon>Spermatophyta</taxon>
        <taxon>Magnoliopsida</taxon>
        <taxon>eudicotyledons</taxon>
        <taxon>Gunneridae</taxon>
        <taxon>Pentapetalae</taxon>
        <taxon>rosids</taxon>
        <taxon>fabids</taxon>
        <taxon>Malpighiales</taxon>
        <taxon>Linaceae</taxon>
        <taxon>Linum</taxon>
    </lineage>
</organism>
<evidence type="ECO:0000313" key="3">
    <source>
        <dbReference type="Proteomes" id="UP001497516"/>
    </source>
</evidence>
<accession>A0AAV2DFG7</accession>
<feature type="region of interest" description="Disordered" evidence="1">
    <location>
        <begin position="104"/>
        <end position="126"/>
    </location>
</feature>
<name>A0AAV2DFG7_9ROSI</name>